<dbReference type="InterPro" id="IPR036400">
    <property type="entry name" value="Cyt_B5-like_heme/steroid_sf"/>
</dbReference>
<dbReference type="SMART" id="SM01117">
    <property type="entry name" value="Cyt-b5"/>
    <property type="match status" value="1"/>
</dbReference>
<keyword evidence="5" id="KW-0560">Oxidoreductase</keyword>
<dbReference type="AlphaFoldDB" id="A0A183NDJ4"/>
<dbReference type="Pfam" id="PF00173">
    <property type="entry name" value="Cyt-b5"/>
    <property type="match status" value="1"/>
</dbReference>
<dbReference type="GO" id="GO:0016717">
    <property type="term" value="F:oxidoreductase activity, acting on paired donors, with oxidation of a pair of donors resulting in the reduction of molecular oxygen to two molecules of water"/>
    <property type="evidence" value="ECO:0007669"/>
    <property type="project" value="TreeGrafter"/>
</dbReference>
<protein>
    <submittedName>
        <fullName evidence="8">Uncharacterized protein</fullName>
    </submittedName>
</protein>
<evidence type="ECO:0000256" key="1">
    <source>
        <dbReference type="ARBA" id="ARBA00004141"/>
    </source>
</evidence>
<evidence type="ECO:0000256" key="7">
    <source>
        <dbReference type="ARBA" id="ARBA00023136"/>
    </source>
</evidence>
<name>A0A183NDJ4_9TREM</name>
<dbReference type="GO" id="GO:0016020">
    <property type="term" value="C:membrane"/>
    <property type="evidence" value="ECO:0007669"/>
    <property type="project" value="UniProtKB-SubCell"/>
</dbReference>
<organism evidence="8 9">
    <name type="scientific">Schistosoma mattheei</name>
    <dbReference type="NCBI Taxonomy" id="31246"/>
    <lineage>
        <taxon>Eukaryota</taxon>
        <taxon>Metazoa</taxon>
        <taxon>Spiralia</taxon>
        <taxon>Lophotrochozoa</taxon>
        <taxon>Platyhelminthes</taxon>
        <taxon>Trematoda</taxon>
        <taxon>Digenea</taxon>
        <taxon>Strigeidida</taxon>
        <taxon>Schistosomatoidea</taxon>
        <taxon>Schistosomatidae</taxon>
        <taxon>Schistosoma</taxon>
    </lineage>
</organism>
<gene>
    <name evidence="8" type="ORF">SMTD_LOCUS180</name>
</gene>
<evidence type="ECO:0000256" key="2">
    <source>
        <dbReference type="ARBA" id="ARBA00009295"/>
    </source>
</evidence>
<dbReference type="PANTHER" id="PTHR19353:SF88">
    <property type="entry name" value="DELTA(5) FATTY ACID DESATURASE FAT-4"/>
    <property type="match status" value="1"/>
</dbReference>
<dbReference type="PANTHER" id="PTHR19353">
    <property type="entry name" value="FATTY ACID DESATURASE 2"/>
    <property type="match status" value="1"/>
</dbReference>
<keyword evidence="9" id="KW-1185">Reference proteome</keyword>
<evidence type="ECO:0000256" key="6">
    <source>
        <dbReference type="ARBA" id="ARBA00023098"/>
    </source>
</evidence>
<evidence type="ECO:0000313" key="9">
    <source>
        <dbReference type="Proteomes" id="UP000269396"/>
    </source>
</evidence>
<evidence type="ECO:0000313" key="8">
    <source>
        <dbReference type="EMBL" id="VDO68306.1"/>
    </source>
</evidence>
<keyword evidence="6" id="KW-0443">Lipid metabolism</keyword>
<dbReference type="InterPro" id="IPR012171">
    <property type="entry name" value="Fatty_acid_desaturase"/>
</dbReference>
<comment type="similarity">
    <text evidence="2">Belongs to the fatty acid desaturase type 1 family.</text>
</comment>
<proteinExistence type="inferred from homology"/>
<dbReference type="PROSITE" id="PS50255">
    <property type="entry name" value="CYTOCHROME_B5_2"/>
    <property type="match status" value="1"/>
</dbReference>
<sequence length="127" mass="14600">MAKGLNWGEVKKHQSLKDRWIVIDNKVYDVSSWQNRHPGGRKGAFIAFHKNRQYAEKFLSAYYVGDLDQDCPEDKDINSKIKEYHEDLEGVRNILVQQPLTPLYTSIVSKVFNHPNSKALALDGVNL</sequence>
<evidence type="ECO:0000256" key="5">
    <source>
        <dbReference type="ARBA" id="ARBA00023002"/>
    </source>
</evidence>
<evidence type="ECO:0000256" key="4">
    <source>
        <dbReference type="ARBA" id="ARBA00022989"/>
    </source>
</evidence>
<comment type="subcellular location">
    <subcellularLocation>
        <location evidence="1">Membrane</location>
        <topology evidence="1">Multi-pass membrane protein</topology>
    </subcellularLocation>
</comment>
<dbReference type="InterPro" id="IPR001199">
    <property type="entry name" value="Cyt_B5-like_heme/steroid-bd"/>
</dbReference>
<dbReference type="SUPFAM" id="SSF55856">
    <property type="entry name" value="Cytochrome b5-like heme/steroid binding domain"/>
    <property type="match status" value="1"/>
</dbReference>
<dbReference type="EMBL" id="UZAL01000133">
    <property type="protein sequence ID" value="VDO68306.1"/>
    <property type="molecule type" value="Genomic_DNA"/>
</dbReference>
<accession>A0A183NDJ4</accession>
<dbReference type="GO" id="GO:0006629">
    <property type="term" value="P:lipid metabolic process"/>
    <property type="evidence" value="ECO:0007669"/>
    <property type="project" value="UniProtKB-KW"/>
</dbReference>
<dbReference type="Gene3D" id="3.10.120.10">
    <property type="entry name" value="Cytochrome b5-like heme/steroid binding domain"/>
    <property type="match status" value="1"/>
</dbReference>
<dbReference type="Proteomes" id="UP000269396">
    <property type="component" value="Unassembled WGS sequence"/>
</dbReference>
<keyword evidence="3" id="KW-0812">Transmembrane</keyword>
<keyword evidence="4" id="KW-1133">Transmembrane helix</keyword>
<dbReference type="STRING" id="31246.A0A183NDJ4"/>
<reference evidence="8 9" key="1">
    <citation type="submission" date="2018-11" db="EMBL/GenBank/DDBJ databases">
        <authorList>
            <consortium name="Pathogen Informatics"/>
        </authorList>
    </citation>
    <scope>NUCLEOTIDE SEQUENCE [LARGE SCALE GENOMIC DNA]</scope>
    <source>
        <strain>Denwood</strain>
        <strain evidence="9">Zambia</strain>
    </source>
</reference>
<keyword evidence="7" id="KW-0472">Membrane</keyword>
<evidence type="ECO:0000256" key="3">
    <source>
        <dbReference type="ARBA" id="ARBA00022692"/>
    </source>
</evidence>